<evidence type="ECO:0000256" key="5">
    <source>
        <dbReference type="ARBA" id="ARBA00023180"/>
    </source>
</evidence>
<dbReference type="eggNOG" id="KOG1339">
    <property type="taxonomic scope" value="Eukaryota"/>
</dbReference>
<dbReference type="SUPFAM" id="SSF50630">
    <property type="entry name" value="Acid proteases"/>
    <property type="match status" value="1"/>
</dbReference>
<proteinExistence type="inferred from homology"/>
<dbReference type="PANTHER" id="PTHR47967">
    <property type="entry name" value="OS07G0603500 PROTEIN-RELATED"/>
    <property type="match status" value="1"/>
</dbReference>
<comment type="similarity">
    <text evidence="1 7">Belongs to the peptidase A1 family.</text>
</comment>
<feature type="active site" evidence="6">
    <location>
        <position position="306"/>
    </location>
</feature>
<feature type="active site" evidence="6">
    <location>
        <position position="103"/>
    </location>
</feature>
<dbReference type="PRINTS" id="PR00792">
    <property type="entry name" value="PEPSIN"/>
</dbReference>
<dbReference type="CDD" id="cd05476">
    <property type="entry name" value="pepsin_A_like_plant"/>
    <property type="match status" value="1"/>
</dbReference>
<evidence type="ECO:0000256" key="8">
    <source>
        <dbReference type="SAM" id="SignalP"/>
    </source>
</evidence>
<sequence>MVPRASILALLIFVLIPPITTARDHHGFRGTLTRIHQLAPGKHSEAVRRDSRRIDFLSYTSTVVVAATNPSASAQGVVKTGGGAYHMNLSMGTPPLTFPVIVDTGSSLIWTQCAPCTKCFPQPTPLFQPSSSSTFSKLPCDSSFCQSLPDSIRKCNATGCIYDYHYGIGYTAGYLATETLSVGEKSSFRNVTFGCSTENGGPMDNTSGIVGLGRRSLSLVSQLGVGRFSYCLSSDPAGSSPIMFGSVANVTGTNVQSTPLVENPVAPGASYYYVNLTGITVGATDLPITSSTFGFASDGTGGTIVDSGATMTYLAEAGYAMVKEAFLSQMGNQTRVNDERIGLDVCFTSNGGGDVPVPRLVLRFAGAEYAVPRKGYFDAAAVDKQGRVVVECLMVLPPKGNISLSIIGNMMQMDKHVLYDLDGRRFSFAPADCAKV</sequence>
<dbReference type="Proteomes" id="UP000032180">
    <property type="component" value="Chromosome 7"/>
</dbReference>
<dbReference type="InterPro" id="IPR001461">
    <property type="entry name" value="Aspartic_peptidase_A1"/>
</dbReference>
<dbReference type="InterPro" id="IPR001969">
    <property type="entry name" value="Aspartic_peptidase_AS"/>
</dbReference>
<dbReference type="PANTHER" id="PTHR47967:SF68">
    <property type="entry name" value="OS07G0533000 PROTEIN"/>
    <property type="match status" value="1"/>
</dbReference>
<keyword evidence="3 7" id="KW-0064">Aspartyl protease</keyword>
<dbReference type="Gramene" id="LPERR07G14650.1">
    <property type="protein sequence ID" value="LPERR07G14650.1"/>
    <property type="gene ID" value="LPERR07G14650"/>
</dbReference>
<evidence type="ECO:0000256" key="6">
    <source>
        <dbReference type="PIRSR" id="PIRSR601461-1"/>
    </source>
</evidence>
<dbReference type="GO" id="GO:0006508">
    <property type="term" value="P:proteolysis"/>
    <property type="evidence" value="ECO:0007669"/>
    <property type="project" value="UniProtKB-KW"/>
</dbReference>
<evidence type="ECO:0000256" key="2">
    <source>
        <dbReference type="ARBA" id="ARBA00022670"/>
    </source>
</evidence>
<feature type="chain" id="PRO_5002349762" description="Peptidase A1 domain-containing protein" evidence="8">
    <location>
        <begin position="23"/>
        <end position="436"/>
    </location>
</feature>
<feature type="signal peptide" evidence="8">
    <location>
        <begin position="1"/>
        <end position="22"/>
    </location>
</feature>
<feature type="domain" description="Peptidase A1" evidence="9">
    <location>
        <begin position="85"/>
        <end position="429"/>
    </location>
</feature>
<accession>A0A0D9WZS9</accession>
<reference evidence="10 11" key="1">
    <citation type="submission" date="2012-08" db="EMBL/GenBank/DDBJ databases">
        <title>Oryza genome evolution.</title>
        <authorList>
            <person name="Wing R.A."/>
        </authorList>
    </citation>
    <scope>NUCLEOTIDE SEQUENCE</scope>
</reference>
<keyword evidence="2 7" id="KW-0645">Protease</keyword>
<dbReference type="InterPro" id="IPR021109">
    <property type="entry name" value="Peptidase_aspartic_dom_sf"/>
</dbReference>
<dbReference type="HOGENOM" id="CLU_005738_1_3_1"/>
<protein>
    <recommendedName>
        <fullName evidence="9">Peptidase A1 domain-containing protein</fullName>
    </recommendedName>
</protein>
<evidence type="ECO:0000256" key="7">
    <source>
        <dbReference type="RuleBase" id="RU000454"/>
    </source>
</evidence>
<keyword evidence="8" id="KW-0732">Signal</keyword>
<dbReference type="AlphaFoldDB" id="A0A0D9WZS9"/>
<evidence type="ECO:0000256" key="4">
    <source>
        <dbReference type="ARBA" id="ARBA00022801"/>
    </source>
</evidence>
<dbReference type="InterPro" id="IPR033121">
    <property type="entry name" value="PEPTIDASE_A1"/>
</dbReference>
<dbReference type="InterPro" id="IPR051708">
    <property type="entry name" value="Plant_Aspart_Prot_A1"/>
</dbReference>
<evidence type="ECO:0000259" key="9">
    <source>
        <dbReference type="PROSITE" id="PS51767"/>
    </source>
</evidence>
<dbReference type="FunFam" id="2.40.70.10:FF:000051">
    <property type="entry name" value="Putative aspartic protease"/>
    <property type="match status" value="1"/>
</dbReference>
<evidence type="ECO:0000256" key="3">
    <source>
        <dbReference type="ARBA" id="ARBA00022750"/>
    </source>
</evidence>
<dbReference type="FunFam" id="2.40.70.10:FF:000033">
    <property type="entry name" value="Aspartyl protease family protein"/>
    <property type="match status" value="1"/>
</dbReference>
<keyword evidence="11" id="KW-1185">Reference proteome</keyword>
<keyword evidence="4 7" id="KW-0378">Hydrolase</keyword>
<dbReference type="Pfam" id="PF14543">
    <property type="entry name" value="TAXi_N"/>
    <property type="match status" value="1"/>
</dbReference>
<dbReference type="InterPro" id="IPR032799">
    <property type="entry name" value="TAXi_C"/>
</dbReference>
<dbReference type="STRING" id="77586.A0A0D9WZS9"/>
<dbReference type="InterPro" id="IPR032861">
    <property type="entry name" value="TAXi_N"/>
</dbReference>
<name>A0A0D9WZS9_9ORYZ</name>
<evidence type="ECO:0000313" key="10">
    <source>
        <dbReference type="EnsemblPlants" id="LPERR07G14650.1"/>
    </source>
</evidence>
<dbReference type="Gene3D" id="2.40.70.10">
    <property type="entry name" value="Acid Proteases"/>
    <property type="match status" value="2"/>
</dbReference>
<dbReference type="GO" id="GO:0005576">
    <property type="term" value="C:extracellular region"/>
    <property type="evidence" value="ECO:0007669"/>
    <property type="project" value="TreeGrafter"/>
</dbReference>
<dbReference type="PROSITE" id="PS51767">
    <property type="entry name" value="PEPTIDASE_A1"/>
    <property type="match status" value="1"/>
</dbReference>
<keyword evidence="5" id="KW-0325">Glycoprotein</keyword>
<reference evidence="10" key="3">
    <citation type="submission" date="2015-04" db="UniProtKB">
        <authorList>
            <consortium name="EnsemblPlants"/>
        </authorList>
    </citation>
    <scope>IDENTIFICATION</scope>
</reference>
<reference evidence="11" key="2">
    <citation type="submission" date="2013-12" db="EMBL/GenBank/DDBJ databases">
        <authorList>
            <person name="Yu Y."/>
            <person name="Lee S."/>
            <person name="de Baynast K."/>
            <person name="Wissotski M."/>
            <person name="Liu L."/>
            <person name="Talag J."/>
            <person name="Goicoechea J."/>
            <person name="Angelova A."/>
            <person name="Jetty R."/>
            <person name="Kudrna D."/>
            <person name="Golser W."/>
            <person name="Rivera L."/>
            <person name="Zhang J."/>
            <person name="Wing R."/>
        </authorList>
    </citation>
    <scope>NUCLEOTIDE SEQUENCE</scope>
</reference>
<dbReference type="InterPro" id="IPR034161">
    <property type="entry name" value="Pepsin-like_plant"/>
</dbReference>
<dbReference type="GO" id="GO:0004190">
    <property type="term" value="F:aspartic-type endopeptidase activity"/>
    <property type="evidence" value="ECO:0007669"/>
    <property type="project" value="UniProtKB-KW"/>
</dbReference>
<evidence type="ECO:0000313" key="11">
    <source>
        <dbReference type="Proteomes" id="UP000032180"/>
    </source>
</evidence>
<dbReference type="EnsemblPlants" id="LPERR07G14650.1">
    <property type="protein sequence ID" value="LPERR07G14650.1"/>
    <property type="gene ID" value="LPERR07G14650"/>
</dbReference>
<evidence type="ECO:0000256" key="1">
    <source>
        <dbReference type="ARBA" id="ARBA00007447"/>
    </source>
</evidence>
<organism evidence="10 11">
    <name type="scientific">Leersia perrieri</name>
    <dbReference type="NCBI Taxonomy" id="77586"/>
    <lineage>
        <taxon>Eukaryota</taxon>
        <taxon>Viridiplantae</taxon>
        <taxon>Streptophyta</taxon>
        <taxon>Embryophyta</taxon>
        <taxon>Tracheophyta</taxon>
        <taxon>Spermatophyta</taxon>
        <taxon>Magnoliopsida</taxon>
        <taxon>Liliopsida</taxon>
        <taxon>Poales</taxon>
        <taxon>Poaceae</taxon>
        <taxon>BOP clade</taxon>
        <taxon>Oryzoideae</taxon>
        <taxon>Oryzeae</taxon>
        <taxon>Oryzinae</taxon>
        <taxon>Leersia</taxon>
    </lineage>
</organism>
<dbReference type="Pfam" id="PF14541">
    <property type="entry name" value="TAXi_C"/>
    <property type="match status" value="1"/>
</dbReference>
<dbReference type="PROSITE" id="PS00141">
    <property type="entry name" value="ASP_PROTEASE"/>
    <property type="match status" value="1"/>
</dbReference>